<dbReference type="RefSeq" id="XP_009038022.1">
    <property type="nucleotide sequence ID" value="XM_009039774.1"/>
</dbReference>
<organism evidence="3">
    <name type="scientific">Aureococcus anophagefferens</name>
    <name type="common">Harmful bloom alga</name>
    <dbReference type="NCBI Taxonomy" id="44056"/>
    <lineage>
        <taxon>Eukaryota</taxon>
        <taxon>Sar</taxon>
        <taxon>Stramenopiles</taxon>
        <taxon>Ochrophyta</taxon>
        <taxon>Pelagophyceae</taxon>
        <taxon>Pelagomonadales</taxon>
        <taxon>Pelagomonadaceae</taxon>
        <taxon>Aureococcus</taxon>
    </lineage>
</organism>
<evidence type="ECO:0000313" key="2">
    <source>
        <dbReference type="EMBL" id="EGB07404.1"/>
    </source>
</evidence>
<protein>
    <recommendedName>
        <fullName evidence="4">Uracil-DNA glycosylase-like domain-containing protein</fullName>
    </recommendedName>
</protein>
<name>F0YCE0_AURAN</name>
<dbReference type="InterPro" id="IPR036895">
    <property type="entry name" value="Uracil-DNA_glycosylase-like_sf"/>
</dbReference>
<evidence type="ECO:0000313" key="3">
    <source>
        <dbReference type="Proteomes" id="UP000002729"/>
    </source>
</evidence>
<feature type="compositionally biased region" description="Basic and acidic residues" evidence="1">
    <location>
        <begin position="442"/>
        <end position="463"/>
    </location>
</feature>
<dbReference type="GO" id="GO:0004844">
    <property type="term" value="F:uracil DNA N-glycosylase activity"/>
    <property type="evidence" value="ECO:0007669"/>
    <property type="project" value="InterPro"/>
</dbReference>
<feature type="region of interest" description="Disordered" evidence="1">
    <location>
        <begin position="424"/>
        <end position="468"/>
    </location>
</feature>
<proteinExistence type="predicted"/>
<dbReference type="GeneID" id="20228423"/>
<evidence type="ECO:0000256" key="1">
    <source>
        <dbReference type="SAM" id="MobiDB-lite"/>
    </source>
</evidence>
<dbReference type="KEGG" id="aaf:AURANDRAFT_71835"/>
<evidence type="ECO:0008006" key="4">
    <source>
        <dbReference type="Google" id="ProtNLM"/>
    </source>
</evidence>
<sequence>MRLIMIEHDFSGWAPDVVLVATSTNDNYAAKNAENNYALVAARVEDFVKDVGERVADCAGGTRPAFVFFEESLAGLDGTVEGVNDIHLAQGVHERVAEETLSPVISWRDIMEPVFGKGATAARVDKVCKNSTHSLCPAPRGNQTFDPTSTCAESKGLALGWRGAGLEREEGHDVHPPFPVHVAWSITIARAVASLLVDACATPPPLARAPGARRLARKKADTCVACSFSWNADALDPSNFAGHEGWILDADHDKPGWRTTAAVEAGPLTTVGFPWPSKSRTKPELSVAYMVSYSAAWGEATIELLEGDSDGRAWIVRGAVFADARGTAHVSVFNIVKLPLPETPPTRKTALAAVRITLKEKGAVFKAWLAAENLSLAEVAEEGMEEFFEKFIHSLGYETASNRKLIAARIRLKLGVAAPDVDEAPPAAPPALTPPAPPAAPRAEKRDAPAAPPEPRKKPKAEVIDLAADDDVDLARERRRSGGQAPVAPVAADDDVDLAALARARERRQSGGQAPAAAPAAAAPAAAAAAGGPLAVAMGPVLKSMYSSPHVRAADQLIRAETSALDTPRATWYWGIAGWLHVSASGQVSGGGDKTQICHSLCGDFNKSAARIDEKKSANYRAYSTHAAVPDRLKPVGSSEYTPIGTRHDWLYVTPEESARRGRTCEMTVGGKRVTLRDFRWEEVKTPACWRYSWRARCDEAAWATKLPPGSYVVAADQRAVQLSGNGKPYVTRLVGQFYPCPRVTQPPDNEEDARRHLATLLARGGGASGGSDDLREYGIVGTGGGGRVLGGGGRVLDGGGSPGGLGAAPAAAAAPRAPPRAAPAAAAPASPTAYPAGGGGAALSWAARLTAAGWGGVDLASLPAPGSGFPTEDKVMRCFEAFPGGPGAVRAVLVGKAPYPNAQQAHGLALSAPDGAKKPPCVNTWLYNHLKSDPDCGFGGRRPSSCDLTPWSLRAGVLLLNSALQGAESNAPRWRRFLQSAIRRICAAADARGTPTAFIFLGKGAPADLASAVSGASRACVVRAPFPGQFTRDEFNDARPFATANTMLAAHGAAPIPWNVLLS</sequence>
<dbReference type="Proteomes" id="UP000002729">
    <property type="component" value="Unassembled WGS sequence"/>
</dbReference>
<dbReference type="eggNOG" id="KOG2994">
    <property type="taxonomic scope" value="Eukaryota"/>
</dbReference>
<dbReference type="InterPro" id="IPR002043">
    <property type="entry name" value="UDG_fam1"/>
</dbReference>
<feature type="compositionally biased region" description="Pro residues" evidence="1">
    <location>
        <begin position="426"/>
        <end position="440"/>
    </location>
</feature>
<dbReference type="GO" id="GO:0097510">
    <property type="term" value="P:base-excision repair, AP site formation via deaminated base removal"/>
    <property type="evidence" value="ECO:0007669"/>
    <property type="project" value="TreeGrafter"/>
</dbReference>
<dbReference type="PANTHER" id="PTHR11264">
    <property type="entry name" value="URACIL-DNA GLYCOSYLASE"/>
    <property type="match status" value="1"/>
</dbReference>
<dbReference type="SUPFAM" id="SSF52141">
    <property type="entry name" value="Uracil-DNA glycosylase-like"/>
    <property type="match status" value="1"/>
</dbReference>
<gene>
    <name evidence="2" type="ORF">AURANDRAFT_71835</name>
</gene>
<reference evidence="2 3" key="1">
    <citation type="journal article" date="2011" name="Proc. Natl. Acad. Sci. U.S.A.">
        <title>Niche of harmful alga Aureococcus anophagefferens revealed through ecogenomics.</title>
        <authorList>
            <person name="Gobler C.J."/>
            <person name="Berry D.L."/>
            <person name="Dyhrman S.T."/>
            <person name="Wilhelm S.W."/>
            <person name="Salamov A."/>
            <person name="Lobanov A.V."/>
            <person name="Zhang Y."/>
            <person name="Collier J.L."/>
            <person name="Wurch L.L."/>
            <person name="Kustka A.B."/>
            <person name="Dill B.D."/>
            <person name="Shah M."/>
            <person name="VerBerkmoes N.C."/>
            <person name="Kuo A."/>
            <person name="Terry A."/>
            <person name="Pangilinan J."/>
            <person name="Lindquist E.A."/>
            <person name="Lucas S."/>
            <person name="Paulsen I.T."/>
            <person name="Hattenrath-Lehmann T.K."/>
            <person name="Talmage S.C."/>
            <person name="Walker E.A."/>
            <person name="Koch F."/>
            <person name="Burson A.M."/>
            <person name="Marcoval M.A."/>
            <person name="Tang Y.Z."/>
            <person name="Lecleir G.R."/>
            <person name="Coyne K.J."/>
            <person name="Berg G.M."/>
            <person name="Bertrand E.M."/>
            <person name="Saito M.A."/>
            <person name="Gladyshev V.N."/>
            <person name="Grigoriev I.V."/>
        </authorList>
    </citation>
    <scope>NUCLEOTIDE SEQUENCE [LARGE SCALE GENOMIC DNA]</scope>
    <source>
        <strain evidence="3">CCMP 1984</strain>
    </source>
</reference>
<keyword evidence="3" id="KW-1185">Reference proteome</keyword>
<dbReference type="Gene3D" id="3.40.470.10">
    <property type="entry name" value="Uracil-DNA glycosylase-like domain"/>
    <property type="match status" value="1"/>
</dbReference>
<dbReference type="PANTHER" id="PTHR11264:SF0">
    <property type="entry name" value="URACIL-DNA GLYCOSYLASE"/>
    <property type="match status" value="1"/>
</dbReference>
<dbReference type="EMBL" id="GL833131">
    <property type="protein sequence ID" value="EGB07404.1"/>
    <property type="molecule type" value="Genomic_DNA"/>
</dbReference>
<dbReference type="InParanoid" id="F0YCE0"/>
<dbReference type="AlphaFoldDB" id="F0YCE0"/>
<accession>F0YCE0</accession>